<evidence type="ECO:0000313" key="2">
    <source>
        <dbReference type="EMBL" id="GFO38096.1"/>
    </source>
</evidence>
<dbReference type="EMBL" id="BLXT01007309">
    <property type="protein sequence ID" value="GFO38096.1"/>
    <property type="molecule type" value="Genomic_DNA"/>
</dbReference>
<dbReference type="AlphaFoldDB" id="A0AAV4D1N4"/>
<sequence length="154" mass="16568">MSPRWDLLRFPPPPFSLSSMKRYKLRVRAWIKSRQKRRALQLQGFEFQDNHSLDSFASNSLIDRDFVDSQSGGTGGTGSITGSGKLGGTGGGRGGPKSGDSGSGSGKGGHVGADSFAHKDARPPRLRELARRRNRSQIEASSDEGSECEMISSV</sequence>
<name>A0AAV4D1N4_9GAST</name>
<evidence type="ECO:0000313" key="3">
    <source>
        <dbReference type="Proteomes" id="UP000735302"/>
    </source>
</evidence>
<feature type="compositionally biased region" description="Basic and acidic residues" evidence="1">
    <location>
        <begin position="116"/>
        <end position="131"/>
    </location>
</feature>
<evidence type="ECO:0000256" key="1">
    <source>
        <dbReference type="SAM" id="MobiDB-lite"/>
    </source>
</evidence>
<gene>
    <name evidence="2" type="ORF">PoB_006460100</name>
</gene>
<feature type="compositionally biased region" description="Gly residues" evidence="1">
    <location>
        <begin position="72"/>
        <end position="111"/>
    </location>
</feature>
<organism evidence="2 3">
    <name type="scientific">Plakobranchus ocellatus</name>
    <dbReference type="NCBI Taxonomy" id="259542"/>
    <lineage>
        <taxon>Eukaryota</taxon>
        <taxon>Metazoa</taxon>
        <taxon>Spiralia</taxon>
        <taxon>Lophotrochozoa</taxon>
        <taxon>Mollusca</taxon>
        <taxon>Gastropoda</taxon>
        <taxon>Heterobranchia</taxon>
        <taxon>Euthyneura</taxon>
        <taxon>Panpulmonata</taxon>
        <taxon>Sacoglossa</taxon>
        <taxon>Placobranchoidea</taxon>
        <taxon>Plakobranchidae</taxon>
        <taxon>Plakobranchus</taxon>
    </lineage>
</organism>
<proteinExistence type="predicted"/>
<feature type="region of interest" description="Disordered" evidence="1">
    <location>
        <begin position="65"/>
        <end position="154"/>
    </location>
</feature>
<protein>
    <submittedName>
        <fullName evidence="2">Uncharacterized protein</fullName>
    </submittedName>
</protein>
<accession>A0AAV4D1N4</accession>
<dbReference type="Proteomes" id="UP000735302">
    <property type="component" value="Unassembled WGS sequence"/>
</dbReference>
<keyword evidence="3" id="KW-1185">Reference proteome</keyword>
<comment type="caution">
    <text evidence="2">The sequence shown here is derived from an EMBL/GenBank/DDBJ whole genome shotgun (WGS) entry which is preliminary data.</text>
</comment>
<reference evidence="2 3" key="1">
    <citation type="journal article" date="2021" name="Elife">
        <title>Chloroplast acquisition without the gene transfer in kleptoplastic sea slugs, Plakobranchus ocellatus.</title>
        <authorList>
            <person name="Maeda T."/>
            <person name="Takahashi S."/>
            <person name="Yoshida T."/>
            <person name="Shimamura S."/>
            <person name="Takaki Y."/>
            <person name="Nagai Y."/>
            <person name="Toyoda A."/>
            <person name="Suzuki Y."/>
            <person name="Arimoto A."/>
            <person name="Ishii H."/>
            <person name="Satoh N."/>
            <person name="Nishiyama T."/>
            <person name="Hasebe M."/>
            <person name="Maruyama T."/>
            <person name="Minagawa J."/>
            <person name="Obokata J."/>
            <person name="Shigenobu S."/>
        </authorList>
    </citation>
    <scope>NUCLEOTIDE SEQUENCE [LARGE SCALE GENOMIC DNA]</scope>
</reference>